<comment type="subcellular location">
    <subcellularLocation>
        <location evidence="7">Cytoplasm</location>
    </subcellularLocation>
</comment>
<dbReference type="SUPFAM" id="SSF52156">
    <property type="entry name" value="Initiation factor IF2/eIF5b, domain 3"/>
    <property type="match status" value="1"/>
</dbReference>
<name>A0A1F5TRE2_9BACT</name>
<feature type="binding site" evidence="7">
    <location>
        <begin position="219"/>
        <end position="223"/>
    </location>
    <ligand>
        <name>GTP</name>
        <dbReference type="ChEBI" id="CHEBI:37565"/>
    </ligand>
</feature>
<evidence type="ECO:0000259" key="9">
    <source>
        <dbReference type="PROSITE" id="PS51722"/>
    </source>
</evidence>
<organism evidence="10 11">
    <name type="scientific">Candidatus Falkowbacteria bacterium RIFOXYD2_FULL_34_120</name>
    <dbReference type="NCBI Taxonomy" id="1798007"/>
    <lineage>
        <taxon>Bacteria</taxon>
        <taxon>Candidatus Falkowiibacteriota</taxon>
    </lineage>
</organism>
<comment type="caution">
    <text evidence="7">Lacks conserved residue(s) required for the propagation of feature annotation.</text>
</comment>
<comment type="caution">
    <text evidence="10">The sequence shown here is derived from an EMBL/GenBank/DDBJ whole genome shotgun (WGS) entry which is preliminary data.</text>
</comment>
<dbReference type="InterPro" id="IPR009000">
    <property type="entry name" value="Transl_B-barrel_sf"/>
</dbReference>
<protein>
    <recommendedName>
        <fullName evidence="2 7">Translation initiation factor IF-2</fullName>
    </recommendedName>
</protein>
<feature type="binding site" evidence="7">
    <location>
        <begin position="273"/>
        <end position="276"/>
    </location>
    <ligand>
        <name>GTP</name>
        <dbReference type="ChEBI" id="CHEBI:37565"/>
    </ligand>
</feature>
<feature type="binding site" evidence="7">
    <location>
        <begin position="173"/>
        <end position="180"/>
    </location>
    <ligand>
        <name>GTP</name>
        <dbReference type="ChEBI" id="CHEBI:37565"/>
    </ligand>
</feature>
<dbReference type="EMBL" id="MFGO01000010">
    <property type="protein sequence ID" value="OGF41364.1"/>
    <property type="molecule type" value="Genomic_DNA"/>
</dbReference>
<keyword evidence="5 7" id="KW-0648">Protein biosynthesis</keyword>
<dbReference type="CDD" id="cd01887">
    <property type="entry name" value="IF2_eIF5B"/>
    <property type="match status" value="1"/>
</dbReference>
<keyword evidence="7" id="KW-0963">Cytoplasm</keyword>
<keyword evidence="6 7" id="KW-0342">GTP-binding</keyword>
<evidence type="ECO:0000256" key="6">
    <source>
        <dbReference type="ARBA" id="ARBA00023134"/>
    </source>
</evidence>
<evidence type="ECO:0000256" key="1">
    <source>
        <dbReference type="ARBA" id="ARBA00007733"/>
    </source>
</evidence>
<dbReference type="InterPro" id="IPR023115">
    <property type="entry name" value="TIF_IF2_dom3"/>
</dbReference>
<dbReference type="InterPro" id="IPR005225">
    <property type="entry name" value="Small_GTP-bd"/>
</dbReference>
<dbReference type="Pfam" id="PF00009">
    <property type="entry name" value="GTP_EFTU"/>
    <property type="match status" value="1"/>
</dbReference>
<evidence type="ECO:0000256" key="4">
    <source>
        <dbReference type="ARBA" id="ARBA00022741"/>
    </source>
</evidence>
<dbReference type="HAMAP" id="MF_00100_B">
    <property type="entry name" value="IF_2_B"/>
    <property type="match status" value="1"/>
</dbReference>
<evidence type="ECO:0000256" key="8">
    <source>
        <dbReference type="RuleBase" id="RU000644"/>
    </source>
</evidence>
<comment type="similarity">
    <text evidence="1 7 8">Belongs to the TRAFAC class translation factor GTPase superfamily. Classic translation factor GTPase family. IF-2 subfamily.</text>
</comment>
<dbReference type="InterPro" id="IPR027417">
    <property type="entry name" value="P-loop_NTPase"/>
</dbReference>
<gene>
    <name evidence="7" type="primary">infB</name>
    <name evidence="10" type="ORF">A2531_07190</name>
</gene>
<dbReference type="GO" id="GO:0005737">
    <property type="term" value="C:cytoplasm"/>
    <property type="evidence" value="ECO:0007669"/>
    <property type="project" value="UniProtKB-SubCell"/>
</dbReference>
<dbReference type="InterPro" id="IPR015760">
    <property type="entry name" value="TIF_IF2"/>
</dbReference>
<dbReference type="GO" id="GO:0003924">
    <property type="term" value="F:GTPase activity"/>
    <property type="evidence" value="ECO:0007669"/>
    <property type="project" value="UniProtKB-UniRule"/>
</dbReference>
<dbReference type="GO" id="GO:0003743">
    <property type="term" value="F:translation initiation factor activity"/>
    <property type="evidence" value="ECO:0007669"/>
    <property type="project" value="UniProtKB-UniRule"/>
</dbReference>
<dbReference type="PANTHER" id="PTHR43381:SF5">
    <property type="entry name" value="TR-TYPE G DOMAIN-CONTAINING PROTEIN"/>
    <property type="match status" value="1"/>
</dbReference>
<dbReference type="Pfam" id="PF22042">
    <property type="entry name" value="EF-G_D2"/>
    <property type="match status" value="1"/>
</dbReference>
<dbReference type="FunFam" id="3.40.50.300:FF:000019">
    <property type="entry name" value="Translation initiation factor IF-2"/>
    <property type="match status" value="1"/>
</dbReference>
<dbReference type="Gene3D" id="3.40.50.300">
    <property type="entry name" value="P-loop containing nucleotide triphosphate hydrolases"/>
    <property type="match status" value="1"/>
</dbReference>
<keyword evidence="3 7" id="KW-0396">Initiation factor</keyword>
<accession>A0A1F5TRE2</accession>
<keyword evidence="4 7" id="KW-0547">Nucleotide-binding</keyword>
<dbReference type="Pfam" id="PF11987">
    <property type="entry name" value="IF-2"/>
    <property type="match status" value="1"/>
</dbReference>
<proteinExistence type="inferred from homology"/>
<evidence type="ECO:0000256" key="3">
    <source>
        <dbReference type="ARBA" id="ARBA00022540"/>
    </source>
</evidence>
<dbReference type="Proteomes" id="UP000177579">
    <property type="component" value="Unassembled WGS sequence"/>
</dbReference>
<dbReference type="InterPro" id="IPR000795">
    <property type="entry name" value="T_Tr_GTP-bd_dom"/>
</dbReference>
<dbReference type="SUPFAM" id="SSF52540">
    <property type="entry name" value="P-loop containing nucleoside triphosphate hydrolases"/>
    <property type="match status" value="1"/>
</dbReference>
<dbReference type="AlphaFoldDB" id="A0A1F5TRE2"/>
<evidence type="ECO:0000256" key="5">
    <source>
        <dbReference type="ARBA" id="ARBA00022917"/>
    </source>
</evidence>
<dbReference type="FunFam" id="3.40.50.10050:FF:000001">
    <property type="entry name" value="Translation initiation factor IF-2"/>
    <property type="match status" value="1"/>
</dbReference>
<dbReference type="PANTHER" id="PTHR43381">
    <property type="entry name" value="TRANSLATION INITIATION FACTOR IF-2-RELATED"/>
    <property type="match status" value="1"/>
</dbReference>
<dbReference type="GO" id="GO:0005525">
    <property type="term" value="F:GTP binding"/>
    <property type="evidence" value="ECO:0007669"/>
    <property type="project" value="UniProtKB-KW"/>
</dbReference>
<dbReference type="InterPro" id="IPR044145">
    <property type="entry name" value="IF2_II"/>
</dbReference>
<feature type="domain" description="Tr-type G" evidence="9">
    <location>
        <begin position="164"/>
        <end position="333"/>
    </location>
</feature>
<dbReference type="InterPro" id="IPR000178">
    <property type="entry name" value="TF_IF2_bacterial-like"/>
</dbReference>
<dbReference type="NCBIfam" id="TIGR00487">
    <property type="entry name" value="IF-2"/>
    <property type="match status" value="1"/>
</dbReference>
<reference evidence="10 11" key="1">
    <citation type="journal article" date="2016" name="Nat. Commun.">
        <title>Thousands of microbial genomes shed light on interconnected biogeochemical processes in an aquifer system.</title>
        <authorList>
            <person name="Anantharaman K."/>
            <person name="Brown C.T."/>
            <person name="Hug L.A."/>
            <person name="Sharon I."/>
            <person name="Castelle C.J."/>
            <person name="Probst A.J."/>
            <person name="Thomas B.C."/>
            <person name="Singh A."/>
            <person name="Wilkins M.J."/>
            <person name="Karaoz U."/>
            <person name="Brodie E.L."/>
            <person name="Williams K.H."/>
            <person name="Hubbard S.S."/>
            <person name="Banfield J.F."/>
        </authorList>
    </citation>
    <scope>NUCLEOTIDE SEQUENCE [LARGE SCALE GENOMIC DNA]</scope>
</reference>
<dbReference type="Gene3D" id="3.40.50.10050">
    <property type="entry name" value="Translation initiation factor IF- 2, domain 3"/>
    <property type="match status" value="1"/>
</dbReference>
<evidence type="ECO:0000256" key="7">
    <source>
        <dbReference type="HAMAP-Rule" id="MF_00100"/>
    </source>
</evidence>
<dbReference type="InterPro" id="IPR036925">
    <property type="entry name" value="TIF_IF2_dom3_sf"/>
</dbReference>
<comment type="function">
    <text evidence="7 8">One of the essential components for the initiation of protein synthesis. Protects formylmethionyl-tRNA from spontaneous hydrolysis and promotes its binding to the 30S ribosomal subunits. Also involved in the hydrolysis of GTP during the formation of the 70S ribosomal complex.</text>
</comment>
<dbReference type="NCBIfam" id="TIGR00231">
    <property type="entry name" value="small_GTP"/>
    <property type="match status" value="1"/>
</dbReference>
<dbReference type="InterPro" id="IPR053905">
    <property type="entry name" value="EF-G-like_DII"/>
</dbReference>
<dbReference type="PROSITE" id="PS51722">
    <property type="entry name" value="G_TR_2"/>
    <property type="match status" value="1"/>
</dbReference>
<dbReference type="Gene3D" id="2.40.30.10">
    <property type="entry name" value="Translation factors"/>
    <property type="match status" value="2"/>
</dbReference>
<sequence>MNITELARILKITPQELRNYLPLLGFHIGRKAIKINKSEANKIIKDWPNLRRKIEMDAQEKIKEEEKKKKELITSEKVEIPEFIPVRDFSALTGAPVNLILAELMKNGIFASLNEKIDFDTAWLVGLELGFEVVRKTGKQDEENKKGESMKDIIGKEEKHKLLSRPPVIVVMGHVDHGKTRLLDSIRKSHVIEGEAGGITQHIGAYQTVRNGQVLTFIDTPGHEAFTAMRSRGAKIADVAILVVAADDGVKPQTTEAYKIIESAGIPFVIAINKIDKEGANIEKTKQDISSKLNIVPEDWGGKIVCVPISAKQGTGITDLLDMVLLTAETESENIKANPDASAAGTIIESNIDKGAGPVATILIQNGTLRVGDQLVLNNIIVGKIKSLNNYKGEKIESAGPATPTQIIGLKIMPEVGDVLQVGEGEKVKYKKNRSGSSKGKFNSSNNSSEEDETIKKINIIIKSDVLGSAEAIEESLEKINTKNVQVKVIKKGLGNITDGDIKRAEASGGQILGFNVKIPSVIEEIARDKNIKISIYSVIYDLINDIRKEMEAALDPTIQRKDLGRLKVRAIFRTEKNCQILGGIVLDDKIESDSLIEVVRNKEIIDRGKLLKLQSGKQDVNIVEANNECGIQYEGKPIIEEGDILQFYKEEKIINKL</sequence>
<evidence type="ECO:0000313" key="11">
    <source>
        <dbReference type="Proteomes" id="UP000177579"/>
    </source>
</evidence>
<dbReference type="SUPFAM" id="SSF50447">
    <property type="entry name" value="Translation proteins"/>
    <property type="match status" value="2"/>
</dbReference>
<dbReference type="CDD" id="cd03702">
    <property type="entry name" value="IF2_mtIF2_II"/>
    <property type="match status" value="1"/>
</dbReference>
<evidence type="ECO:0000256" key="2">
    <source>
        <dbReference type="ARBA" id="ARBA00020675"/>
    </source>
</evidence>
<evidence type="ECO:0000313" key="10">
    <source>
        <dbReference type="EMBL" id="OGF41364.1"/>
    </source>
</evidence>